<dbReference type="InterPro" id="IPR026057">
    <property type="entry name" value="TBL_C"/>
</dbReference>
<evidence type="ECO:0000313" key="4">
    <source>
        <dbReference type="Proteomes" id="UP000019335"/>
    </source>
</evidence>
<keyword evidence="4" id="KW-1185">Reference proteome</keyword>
<dbReference type="AlphaFoldDB" id="W7T1D1"/>
<name>W7T1D1_9STRA</name>
<dbReference type="Proteomes" id="UP000019335">
    <property type="component" value="Unassembled WGS sequence"/>
</dbReference>
<gene>
    <name evidence="3" type="ORF">Naga_100201g12</name>
</gene>
<comment type="caution">
    <text evidence="3">The sequence shown here is derived from an EMBL/GenBank/DDBJ whole genome shotgun (WGS) entry which is preliminary data.</text>
</comment>
<dbReference type="InterPro" id="IPR029962">
    <property type="entry name" value="TBL"/>
</dbReference>
<dbReference type="GO" id="GO:0016413">
    <property type="term" value="F:O-acetyltransferase activity"/>
    <property type="evidence" value="ECO:0007669"/>
    <property type="project" value="InterPro"/>
</dbReference>
<protein>
    <recommendedName>
        <fullName evidence="2">Trichome birefringence-like C-terminal domain-containing protein</fullName>
    </recommendedName>
</protein>
<evidence type="ECO:0000259" key="2">
    <source>
        <dbReference type="Pfam" id="PF13839"/>
    </source>
</evidence>
<reference evidence="3 4" key="1">
    <citation type="journal article" date="2014" name="Mol. Plant">
        <title>Chromosome Scale Genome Assembly and Transcriptome Profiling of Nannochloropsis gaditana in Nitrogen Depletion.</title>
        <authorList>
            <person name="Corteggiani Carpinelli E."/>
            <person name="Telatin A."/>
            <person name="Vitulo N."/>
            <person name="Forcato C."/>
            <person name="D'Angelo M."/>
            <person name="Schiavon R."/>
            <person name="Vezzi A."/>
            <person name="Giacometti G.M."/>
            <person name="Morosinotto T."/>
            <person name="Valle G."/>
        </authorList>
    </citation>
    <scope>NUCLEOTIDE SEQUENCE [LARGE SCALE GENOMIC DNA]</scope>
    <source>
        <strain evidence="3 4">B-31</strain>
    </source>
</reference>
<evidence type="ECO:0000256" key="1">
    <source>
        <dbReference type="ARBA" id="ARBA00007727"/>
    </source>
</evidence>
<proteinExistence type="inferred from homology"/>
<sequence length="427" mass="49648">MLRYQFTKKLAIFLTSSLLLLLIWDEGAVIWHQHDQLSDGRRSLFSFLTRALSSGRSFRRRFIQRHIDSFTPSSHSRRTLCVDQGGFYKGSWVRTPNVTRPHTHVKLKPHAFTRAELDFRKIYPIEQGWKKYHLPWNEYDFEPHQAACKIPEWNVTRACQILDGALSASRRILFVGDSMSFTMALSFLLMMGGDGIITDQSAWKEQAICDEGILPKGPIFVHFIRNDALYVDPTIVKSWKEIPELSKTEMAGSDFRVSKPWTPYYDESKPELVILNLGTHIHSTPFFKVLMDEVLSFLSQRRAMAVAMGRRPPRILWRTTAPGHPECWKHQEPIKAGKERASPLYEGVYRDRYTWHLIEDMNTYMETRVKEVLGEKDGPTVMRLHDIVKERADGHLQGDLGDCLHYHLPGPPDWWTRVFLEVLRELV</sequence>
<dbReference type="EMBL" id="AZIL01002746">
    <property type="protein sequence ID" value="EWM20895.1"/>
    <property type="molecule type" value="Genomic_DNA"/>
</dbReference>
<evidence type="ECO:0000313" key="3">
    <source>
        <dbReference type="EMBL" id="EWM20895.1"/>
    </source>
</evidence>
<organism evidence="3 4">
    <name type="scientific">Nannochloropsis gaditana</name>
    <dbReference type="NCBI Taxonomy" id="72520"/>
    <lineage>
        <taxon>Eukaryota</taxon>
        <taxon>Sar</taxon>
        <taxon>Stramenopiles</taxon>
        <taxon>Ochrophyta</taxon>
        <taxon>Eustigmatophyceae</taxon>
        <taxon>Eustigmatales</taxon>
        <taxon>Monodopsidaceae</taxon>
        <taxon>Nannochloropsis</taxon>
    </lineage>
</organism>
<dbReference type="PANTHER" id="PTHR32285">
    <property type="entry name" value="PROTEIN TRICHOME BIREFRINGENCE-LIKE 9-RELATED"/>
    <property type="match status" value="1"/>
</dbReference>
<comment type="similarity">
    <text evidence="1">Belongs to the PC-esterase family. TBL subfamily.</text>
</comment>
<dbReference type="OrthoDB" id="630188at2759"/>
<feature type="domain" description="Trichome birefringence-like C-terminal" evidence="2">
    <location>
        <begin position="170"/>
        <end position="421"/>
    </location>
</feature>
<dbReference type="PANTHER" id="PTHR32285:SF48">
    <property type="entry name" value="PROTEIN TRICHOME BIREFRINGENCE-LIKE 19"/>
    <property type="match status" value="1"/>
</dbReference>
<accession>W7T1D1</accession>
<dbReference type="Pfam" id="PF13839">
    <property type="entry name" value="PC-Esterase"/>
    <property type="match status" value="1"/>
</dbReference>